<organism evidence="1 2">
    <name type="scientific">Capnocytophaga gingivalis</name>
    <dbReference type="NCBI Taxonomy" id="1017"/>
    <lineage>
        <taxon>Bacteria</taxon>
        <taxon>Pseudomonadati</taxon>
        <taxon>Bacteroidota</taxon>
        <taxon>Flavobacteriia</taxon>
        <taxon>Flavobacteriales</taxon>
        <taxon>Flavobacteriaceae</taxon>
        <taxon>Capnocytophaga</taxon>
    </lineage>
</organism>
<evidence type="ECO:0000313" key="1">
    <source>
        <dbReference type="EMBL" id="MEB3041003.1"/>
    </source>
</evidence>
<evidence type="ECO:0000313" key="2">
    <source>
        <dbReference type="Proteomes" id="UP001324270"/>
    </source>
</evidence>
<gene>
    <name evidence="1" type="ORF">VJJ49_09930</name>
</gene>
<dbReference type="RefSeq" id="WP_323979772.1">
    <property type="nucleotide sequence ID" value="NZ_JAYKBV010000013.1"/>
</dbReference>
<accession>A0ABU5YEB9</accession>
<reference evidence="1 2" key="1">
    <citation type="submission" date="2023-12" db="EMBL/GenBank/DDBJ databases">
        <title>Genomic sequences of Capnocytophaga and Parvimonas strains.</title>
        <authorList>
            <person name="Watt R.M."/>
            <person name="Wang M."/>
            <person name="Yang T."/>
            <person name="Tong W.M."/>
        </authorList>
    </citation>
    <scope>NUCLEOTIDE SEQUENCE [LARGE SCALE GENOMIC DNA]</scope>
    <source>
        <strain evidence="1 2">CCUG 13156</strain>
    </source>
</reference>
<sequence>MNNQIKVSSYGILILSVEQFSSFLKEEKKTRVKKVLQLLQKELSLYKRSIQTGSWLPIPGIDSISYEIKITNLGDSFNEEWEEKYTYSSFNLCVGEDNSIWIGSIGLLFDWNKDEYVGDAMTYYTLDGIQLTKALKFPLEKGKYLVTIQRYKRKSEQKSTDSNSGFLFSFTKVETFESTNDPREDRYAFNQVNK</sequence>
<name>A0ABU5YEB9_9FLAO</name>
<comment type="caution">
    <text evidence="1">The sequence shown here is derived from an EMBL/GenBank/DDBJ whole genome shotgun (WGS) entry which is preliminary data.</text>
</comment>
<proteinExistence type="predicted"/>
<protein>
    <submittedName>
        <fullName evidence="1">Uncharacterized protein</fullName>
    </submittedName>
</protein>
<dbReference type="Proteomes" id="UP001324270">
    <property type="component" value="Unassembled WGS sequence"/>
</dbReference>
<dbReference type="EMBL" id="JAYKBV010000013">
    <property type="protein sequence ID" value="MEB3041003.1"/>
    <property type="molecule type" value="Genomic_DNA"/>
</dbReference>
<keyword evidence="2" id="KW-1185">Reference proteome</keyword>